<dbReference type="SUPFAM" id="SSF53474">
    <property type="entry name" value="alpha/beta-Hydrolases"/>
    <property type="match status" value="1"/>
</dbReference>
<dbReference type="RefSeq" id="WP_090064056.1">
    <property type="nucleotide sequence ID" value="NZ_FOFT01000002.1"/>
</dbReference>
<dbReference type="EMBL" id="FOFT01000002">
    <property type="protein sequence ID" value="SEQ46860.1"/>
    <property type="molecule type" value="Genomic_DNA"/>
</dbReference>
<dbReference type="GO" id="GO:0005976">
    <property type="term" value="P:polysaccharide metabolic process"/>
    <property type="evidence" value="ECO:0007669"/>
    <property type="project" value="TreeGrafter"/>
</dbReference>
<dbReference type="InterPro" id="IPR029058">
    <property type="entry name" value="AB_hydrolase_fold"/>
</dbReference>
<organism evidence="4 5">
    <name type="scientific">Lentzea flaviverrucosa</name>
    <dbReference type="NCBI Taxonomy" id="200379"/>
    <lineage>
        <taxon>Bacteria</taxon>
        <taxon>Bacillati</taxon>
        <taxon>Actinomycetota</taxon>
        <taxon>Actinomycetes</taxon>
        <taxon>Pseudonocardiales</taxon>
        <taxon>Pseudonocardiaceae</taxon>
        <taxon>Lentzea</taxon>
    </lineage>
</organism>
<name>A0A1H9G9Y2_9PSEU</name>
<proteinExistence type="predicted"/>
<dbReference type="InterPro" id="IPR008391">
    <property type="entry name" value="AXE1_dom"/>
</dbReference>
<dbReference type="GO" id="GO:0052689">
    <property type="term" value="F:carboxylic ester hydrolase activity"/>
    <property type="evidence" value="ECO:0007669"/>
    <property type="project" value="TreeGrafter"/>
</dbReference>
<accession>A0A1H9G9Y2</accession>
<evidence type="ECO:0000259" key="3">
    <source>
        <dbReference type="Pfam" id="PF05448"/>
    </source>
</evidence>
<dbReference type="OrthoDB" id="9770528at2"/>
<feature type="active site" description="Charge relay system" evidence="1">
    <location>
        <position position="249"/>
    </location>
</feature>
<dbReference type="InterPro" id="IPR039069">
    <property type="entry name" value="CE7"/>
</dbReference>
<dbReference type="Gene3D" id="3.40.50.1820">
    <property type="entry name" value="alpha/beta hydrolase"/>
    <property type="match status" value="1"/>
</dbReference>
<keyword evidence="5" id="KW-1185">Reference proteome</keyword>
<evidence type="ECO:0000256" key="2">
    <source>
        <dbReference type="PIRSR" id="PIRSR639069-2"/>
    </source>
</evidence>
<dbReference type="AlphaFoldDB" id="A0A1H9G9Y2"/>
<feature type="binding site" evidence="2">
    <location>
        <position position="90"/>
    </location>
    <ligand>
        <name>substrate</name>
    </ligand>
</feature>
<evidence type="ECO:0000313" key="5">
    <source>
        <dbReference type="Proteomes" id="UP000199028"/>
    </source>
</evidence>
<dbReference type="PANTHER" id="PTHR40111">
    <property type="entry name" value="CEPHALOSPORIN-C DEACETYLASE"/>
    <property type="match status" value="1"/>
</dbReference>
<dbReference type="Proteomes" id="UP000199028">
    <property type="component" value="Unassembled WGS sequence"/>
</dbReference>
<protein>
    <submittedName>
        <fullName evidence="4">Cephalosporin-C deacetylase</fullName>
    </submittedName>
</protein>
<reference evidence="5" key="1">
    <citation type="submission" date="2016-10" db="EMBL/GenBank/DDBJ databases">
        <authorList>
            <person name="Varghese N."/>
            <person name="Submissions S."/>
        </authorList>
    </citation>
    <scope>NUCLEOTIDE SEQUENCE [LARGE SCALE GENOMIC DNA]</scope>
    <source>
        <strain evidence="5">CGMCC 4.578</strain>
    </source>
</reference>
<evidence type="ECO:0000256" key="1">
    <source>
        <dbReference type="PIRSR" id="PIRSR639069-1"/>
    </source>
</evidence>
<sequence>MLTDLGLEALWEHRSSYVRPDDFDSFWDSTLVEARSIALDVEAVPVDTPLRTLDVYDVSFSGFGGDRIRAWLRTPRGQSGLPAVVQYHGYGGNRGSAVENLTWASAGFAHLQVEVRDQRGGSGFMTRGIADRSTYFYRRVFTDAVRAVDAVRALGSADVAVIGNSQGGGIALAVAGLVPDLAAVHTQAPFLCDFRRALNVCGRPPYTELTKYIADNRRSDVFSTLSYFDGVGFAARATAPAWFSVGLMDDIVPPSTVFGAYHAYAGPREIAVWEHSAHEAGGSDDLDIALDAFRSRLMEKP</sequence>
<gene>
    <name evidence="4" type="ORF">SAMN05216195_102496</name>
</gene>
<feature type="active site" description="Charge relay system" evidence="1">
    <location>
        <position position="278"/>
    </location>
</feature>
<evidence type="ECO:0000313" key="4">
    <source>
        <dbReference type="EMBL" id="SEQ46860.1"/>
    </source>
</evidence>
<dbReference type="PANTHER" id="PTHR40111:SF1">
    <property type="entry name" value="CEPHALOSPORIN-C DEACETYLASE"/>
    <property type="match status" value="1"/>
</dbReference>
<dbReference type="Pfam" id="PF05448">
    <property type="entry name" value="AXE1"/>
    <property type="match status" value="1"/>
</dbReference>
<feature type="active site" description="Nucleophile" evidence="1">
    <location>
        <position position="165"/>
    </location>
</feature>
<feature type="domain" description="Acetyl xylan esterase" evidence="3">
    <location>
        <begin position="2"/>
        <end position="283"/>
    </location>
</feature>